<dbReference type="EMBL" id="JAUUTY010000789">
    <property type="protein sequence ID" value="KAK1580669.1"/>
    <property type="molecule type" value="Genomic_DNA"/>
</dbReference>
<feature type="region of interest" description="Disordered" evidence="2">
    <location>
        <begin position="1"/>
        <end position="26"/>
    </location>
</feature>
<comment type="caution">
    <text evidence="4">The sequence shown here is derived from an EMBL/GenBank/DDBJ whole genome shotgun (WGS) entry which is preliminary data.</text>
</comment>
<feature type="compositionally biased region" description="Acidic residues" evidence="2">
    <location>
        <begin position="399"/>
        <end position="411"/>
    </location>
</feature>
<gene>
    <name evidence="4" type="ORF">QYE76_008279</name>
</gene>
<feature type="compositionally biased region" description="Basic residues" evidence="2">
    <location>
        <begin position="416"/>
        <end position="426"/>
    </location>
</feature>
<evidence type="ECO:0000313" key="4">
    <source>
        <dbReference type="EMBL" id="KAK1580669.1"/>
    </source>
</evidence>
<feature type="region of interest" description="Disordered" evidence="2">
    <location>
        <begin position="942"/>
        <end position="1015"/>
    </location>
</feature>
<feature type="compositionally biased region" description="Basic and acidic residues" evidence="2">
    <location>
        <begin position="453"/>
        <end position="463"/>
    </location>
</feature>
<feature type="domain" description="Transposase (putative) gypsy type" evidence="3">
    <location>
        <begin position="138"/>
        <end position="205"/>
    </location>
</feature>
<feature type="compositionally biased region" description="Basic and acidic residues" evidence="2">
    <location>
        <begin position="78"/>
        <end position="95"/>
    </location>
</feature>
<accession>A0AAD8PTX9</accession>
<evidence type="ECO:0000313" key="5">
    <source>
        <dbReference type="Proteomes" id="UP001231189"/>
    </source>
</evidence>
<feature type="compositionally biased region" description="Polar residues" evidence="2">
    <location>
        <begin position="9"/>
        <end position="19"/>
    </location>
</feature>
<feature type="region of interest" description="Disordered" evidence="2">
    <location>
        <begin position="76"/>
        <end position="95"/>
    </location>
</feature>
<feature type="compositionally biased region" description="Low complexity" evidence="2">
    <location>
        <begin position="512"/>
        <end position="527"/>
    </location>
</feature>
<feature type="compositionally biased region" description="Polar residues" evidence="2">
    <location>
        <begin position="958"/>
        <end position="968"/>
    </location>
</feature>
<protein>
    <recommendedName>
        <fullName evidence="3">Transposase (putative) gypsy type domain-containing protein</fullName>
    </recommendedName>
</protein>
<feature type="compositionally biased region" description="Acidic residues" evidence="2">
    <location>
        <begin position="983"/>
        <end position="993"/>
    </location>
</feature>
<proteinExistence type="predicted"/>
<keyword evidence="5" id="KW-1185">Reference proteome</keyword>
<feature type="compositionally biased region" description="Basic and acidic residues" evidence="2">
    <location>
        <begin position="944"/>
        <end position="955"/>
    </location>
</feature>
<evidence type="ECO:0000256" key="2">
    <source>
        <dbReference type="SAM" id="MobiDB-lite"/>
    </source>
</evidence>
<dbReference type="AlphaFoldDB" id="A0AAD8PTX9"/>
<evidence type="ECO:0000259" key="3">
    <source>
        <dbReference type="Pfam" id="PF04195"/>
    </source>
</evidence>
<dbReference type="Pfam" id="PF04195">
    <property type="entry name" value="Transposase_28"/>
    <property type="match status" value="1"/>
</dbReference>
<dbReference type="Proteomes" id="UP001231189">
    <property type="component" value="Unassembled WGS sequence"/>
</dbReference>
<sequence length="1015" mass="112512">GSMPIDSHCTGSSPNSPDPSSLEPICPDPIAYLPPYVSDIRLAQPFSASSSTKLSRIPTAQEIEEELQGQARMAAKVQETESKKASKARNREGERGQWWPCETTDTELRELQNEGMISAHWSFIRDTVVPKPGAGEVVMTKAWVERGLSLPCSEFFLSVLNTYGLQPHNICPNSYLLLSNFATLCEGHLGIRPDVKLWQFFFRVKKETKDKAMLNCGSMTFMLRPGRMYPPHDSHESVRYWNAGWFYEKNVSVPEIHDGLPKFNNEPPEELASWSFIPPLSLTPILEKAARRISWLVHDGLTGTQLTLSWFTRRIQPLRYNARLICAYTGADDQLRATRHDLPADSLKRRFKTLVKVGRGQPIPELIKDIYTNDQCPPLATLAEENLRTILRVPVSGDTAEEVPEDEEEEEEPRKVAPRPAKRPRAKASGSEAGASGEASAKKPKVIKPPPLDSRKAERERLKMLSTAGKRSRPNIPGAPTPTATRTASQEPITKFLKKSPAVGPPTPAPPSASHTAPPSSPPQADQSPPPAANTPPEIIPVSSEKVGGEDPKAKGPAQEETQDQGEAEVTSSEKAGAGAGDVVVFPKNFGDPADLTSTPKAYATKFFKQLTEPEKWELEQDLLNAMLNNAWGKPDAGTSEIQDFKKGVGEFLDKLICKQKEQQALHYELHKNIALQRRVTLGQAENIRTLTDKNAELNKQLADAQGASSSLATTSSELENLRSSYQELEIKLKEAEQQKERAEKQLAEKNSELIREKGEFLLKRNADSETIKRQQKELNGLRKYMETAEHHWDLLAENILEPLGYPEKRRNKFPRDDVLSLAGDDCKDLISASRKICHNLSLKRSRTCSLRKLIKRMDILPELVTDLQASSARGAAAMTLTMCLAHHPKMDLDRVSSGVPPTADVEKLLDAVSGYDTRIARKIRHEEFYDKVVLPADEPLEDELQKERDAEARPAESGTQFTWTSSKDAPEEEEPKTSAATSDEDEESDEDVSSPAEGAKGKDPEGNASPSKAE</sequence>
<keyword evidence="1" id="KW-0175">Coiled coil</keyword>
<feature type="coiled-coil region" evidence="1">
    <location>
        <begin position="688"/>
        <end position="792"/>
    </location>
</feature>
<dbReference type="PANTHER" id="PTHR33026">
    <property type="entry name" value="OS06G0360600 PROTEIN"/>
    <property type="match status" value="1"/>
</dbReference>
<dbReference type="InterPro" id="IPR007321">
    <property type="entry name" value="Transposase_28"/>
</dbReference>
<name>A0AAD8PTX9_LOLMU</name>
<feature type="non-terminal residue" evidence="4">
    <location>
        <position position="1"/>
    </location>
</feature>
<reference evidence="4" key="1">
    <citation type="submission" date="2023-07" db="EMBL/GenBank/DDBJ databases">
        <title>A chromosome-level genome assembly of Lolium multiflorum.</title>
        <authorList>
            <person name="Chen Y."/>
            <person name="Copetti D."/>
            <person name="Kolliker R."/>
            <person name="Studer B."/>
        </authorList>
    </citation>
    <scope>NUCLEOTIDE SEQUENCE</scope>
    <source>
        <strain evidence="4">02402/16</strain>
        <tissue evidence="4">Leaf</tissue>
    </source>
</reference>
<evidence type="ECO:0000256" key="1">
    <source>
        <dbReference type="SAM" id="Coils"/>
    </source>
</evidence>
<organism evidence="4 5">
    <name type="scientific">Lolium multiflorum</name>
    <name type="common">Italian ryegrass</name>
    <name type="synonym">Lolium perenne subsp. multiflorum</name>
    <dbReference type="NCBI Taxonomy" id="4521"/>
    <lineage>
        <taxon>Eukaryota</taxon>
        <taxon>Viridiplantae</taxon>
        <taxon>Streptophyta</taxon>
        <taxon>Embryophyta</taxon>
        <taxon>Tracheophyta</taxon>
        <taxon>Spermatophyta</taxon>
        <taxon>Magnoliopsida</taxon>
        <taxon>Liliopsida</taxon>
        <taxon>Poales</taxon>
        <taxon>Poaceae</taxon>
        <taxon>BOP clade</taxon>
        <taxon>Pooideae</taxon>
        <taxon>Poodae</taxon>
        <taxon>Poeae</taxon>
        <taxon>Poeae Chloroplast Group 2 (Poeae type)</taxon>
        <taxon>Loliodinae</taxon>
        <taxon>Loliinae</taxon>
        <taxon>Lolium</taxon>
    </lineage>
</organism>
<dbReference type="PANTHER" id="PTHR33026:SF7">
    <property type="entry name" value="OS03G0100275 PROTEIN"/>
    <property type="match status" value="1"/>
</dbReference>
<feature type="region of interest" description="Disordered" evidence="2">
    <location>
        <begin position="393"/>
        <end position="576"/>
    </location>
</feature>
<feature type="compositionally biased region" description="Low complexity" evidence="2">
    <location>
        <begin position="427"/>
        <end position="439"/>
    </location>
</feature>